<reference evidence="3" key="1">
    <citation type="submission" date="2016-10" db="EMBL/GenBank/DDBJ databases">
        <authorList>
            <person name="Varghese N."/>
            <person name="Submissions S."/>
        </authorList>
    </citation>
    <scope>NUCLEOTIDE SEQUENCE [LARGE SCALE GENOMIC DNA]</scope>
    <source>
        <strain evidence="3">CGMCC 4.3504</strain>
    </source>
</reference>
<dbReference type="AlphaFoldDB" id="A0A1G6XGB5"/>
<evidence type="ECO:0000256" key="1">
    <source>
        <dbReference type="SAM" id="MobiDB-lite"/>
    </source>
</evidence>
<feature type="region of interest" description="Disordered" evidence="1">
    <location>
        <begin position="164"/>
        <end position="340"/>
    </location>
</feature>
<feature type="region of interest" description="Disordered" evidence="1">
    <location>
        <begin position="1"/>
        <end position="60"/>
    </location>
</feature>
<feature type="compositionally biased region" description="Low complexity" evidence="1">
    <location>
        <begin position="291"/>
        <end position="303"/>
    </location>
</feature>
<feature type="region of interest" description="Disordered" evidence="1">
    <location>
        <begin position="358"/>
        <end position="500"/>
    </location>
</feature>
<feature type="compositionally biased region" description="Gly residues" evidence="1">
    <location>
        <begin position="442"/>
        <end position="453"/>
    </location>
</feature>
<feature type="compositionally biased region" description="Gly residues" evidence="1">
    <location>
        <begin position="94"/>
        <end position="108"/>
    </location>
</feature>
<dbReference type="Proteomes" id="UP000182100">
    <property type="component" value="Unassembled WGS sequence"/>
</dbReference>
<feature type="compositionally biased region" description="Low complexity" evidence="1">
    <location>
        <begin position="241"/>
        <end position="255"/>
    </location>
</feature>
<dbReference type="EMBL" id="FMZK01000011">
    <property type="protein sequence ID" value="SDD77101.1"/>
    <property type="molecule type" value="Genomic_DNA"/>
</dbReference>
<feature type="compositionally biased region" description="Low complexity" evidence="1">
    <location>
        <begin position="78"/>
        <end position="93"/>
    </location>
</feature>
<gene>
    <name evidence="2" type="ORF">SAMN05216505_111217</name>
</gene>
<name>A0A1G6XGB5_9ACTN</name>
<evidence type="ECO:0000313" key="3">
    <source>
        <dbReference type="Proteomes" id="UP000182100"/>
    </source>
</evidence>
<protein>
    <submittedName>
        <fullName evidence="2">Uncharacterized protein</fullName>
    </submittedName>
</protein>
<feature type="compositionally biased region" description="Low complexity" evidence="1">
    <location>
        <begin position="379"/>
        <end position="388"/>
    </location>
</feature>
<sequence>MGGPTGGAAAGVPDTGVEAVRLGFGTGTEAARPGRGTGTEGERSGGSTAGPASAAGAPEAGRRWRAGAMAPGTGVPGAGAVAGAPGDAGAWPGEVGGAWPGEGAGGADTGTAGVAVPDSVRRCTVAAAASEAAVPGAGGVAAGRPGRGALLVVRARWTGVASTAGAPEGRVPGAAGTSPAGVADGEGTEGAVVPGDTEVPALRCTGDDGTRRSGATGPVEPGRASRRTADTGTVGTGADGAGASAAGVPGASVPGAGAGGSAGAFPRGPADGPAGVSGARCTVRAPDDATGVPEGPAEGAFAGTGEGTADRLAAPDTGGAAEGVPEEGTEGVGDGTAGGTGVGSAVAGAVVAGAAVPPPPPASARAVPGGRGPGPPDGPEASGCRARVAPPPDRAARRCTAGAVCRRGTAEGAGRSFGATGDSADGTAGASARAGARDRVTGGAGAGDAGAEGSGEETAGAGAGAGAGPEPGAPGTGRPDATARWTAGPCPPGRAALSTP</sequence>
<feature type="region of interest" description="Disordered" evidence="1">
    <location>
        <begin position="78"/>
        <end position="113"/>
    </location>
</feature>
<feature type="compositionally biased region" description="Gly residues" evidence="1">
    <location>
        <begin position="330"/>
        <end position="340"/>
    </location>
</feature>
<accession>A0A1G6XGB5</accession>
<evidence type="ECO:0000313" key="2">
    <source>
        <dbReference type="EMBL" id="SDD77101.1"/>
    </source>
</evidence>
<feature type="compositionally biased region" description="Low complexity" evidence="1">
    <location>
        <begin position="45"/>
        <end position="59"/>
    </location>
</feature>
<keyword evidence="3" id="KW-1185">Reference proteome</keyword>
<proteinExistence type="predicted"/>
<organism evidence="2 3">
    <name type="scientific">Streptomyces prasinopilosus</name>
    <dbReference type="NCBI Taxonomy" id="67344"/>
    <lineage>
        <taxon>Bacteria</taxon>
        <taxon>Bacillati</taxon>
        <taxon>Actinomycetota</taxon>
        <taxon>Actinomycetes</taxon>
        <taxon>Kitasatosporales</taxon>
        <taxon>Streptomycetaceae</taxon>
        <taxon>Streptomyces</taxon>
    </lineage>
</organism>
<feature type="compositionally biased region" description="Low complexity" evidence="1">
    <location>
        <begin position="418"/>
        <end position="434"/>
    </location>
</feature>